<gene>
    <name evidence="3" type="ORF">DBZ36_16145</name>
</gene>
<dbReference type="NCBIfam" id="TIGR00252">
    <property type="entry name" value="YraN family protein"/>
    <property type="match status" value="1"/>
</dbReference>
<sequence>MRAEQQAARYLQGQGLTLVERNFSCRCGEIDIVARDQSVWVFAEVKFRSQQTFGGVDHAISKAKQRKIINTAEFYLHNKGLNINNLQIRFDAVLIENQEPRLRWLKNAFGG</sequence>
<dbReference type="GO" id="GO:0003676">
    <property type="term" value="F:nucleic acid binding"/>
    <property type="evidence" value="ECO:0007669"/>
    <property type="project" value="InterPro"/>
</dbReference>
<evidence type="ECO:0000313" key="4">
    <source>
        <dbReference type="Proteomes" id="UP000286482"/>
    </source>
</evidence>
<accession>A0A420E987</accession>
<evidence type="ECO:0000256" key="1">
    <source>
        <dbReference type="ARBA" id="ARBA00006738"/>
    </source>
</evidence>
<evidence type="ECO:0000256" key="2">
    <source>
        <dbReference type="HAMAP-Rule" id="MF_00048"/>
    </source>
</evidence>
<proteinExistence type="inferred from homology"/>
<dbReference type="EMBL" id="RAQO01000008">
    <property type="protein sequence ID" value="RKF15898.1"/>
    <property type="molecule type" value="Genomic_DNA"/>
</dbReference>
<dbReference type="PANTHER" id="PTHR34039:SF1">
    <property type="entry name" value="UPF0102 PROTEIN YRAN"/>
    <property type="match status" value="1"/>
</dbReference>
<dbReference type="InterPro" id="IPR003509">
    <property type="entry name" value="UPF0102_YraN-like"/>
</dbReference>
<dbReference type="Proteomes" id="UP000286482">
    <property type="component" value="Unassembled WGS sequence"/>
</dbReference>
<dbReference type="Pfam" id="PF02021">
    <property type="entry name" value="UPF0102"/>
    <property type="match status" value="1"/>
</dbReference>
<comment type="similarity">
    <text evidence="1 2">Belongs to the UPF0102 family.</text>
</comment>
<dbReference type="CDD" id="cd20736">
    <property type="entry name" value="PoNe_Nuclease"/>
    <property type="match status" value="1"/>
</dbReference>
<protein>
    <recommendedName>
        <fullName evidence="2">UPF0102 protein DBZ36_16145</fullName>
    </recommendedName>
</protein>
<dbReference type="NCBIfam" id="NF009150">
    <property type="entry name" value="PRK12497.1-3"/>
    <property type="match status" value="1"/>
</dbReference>
<dbReference type="AlphaFoldDB" id="A0A420E987"/>
<dbReference type="SUPFAM" id="SSF52980">
    <property type="entry name" value="Restriction endonuclease-like"/>
    <property type="match status" value="1"/>
</dbReference>
<reference evidence="3 4" key="1">
    <citation type="submission" date="2018-09" db="EMBL/GenBank/DDBJ databases">
        <authorList>
            <person name="Wang Z."/>
        </authorList>
    </citation>
    <scope>NUCLEOTIDE SEQUENCE [LARGE SCALE GENOMIC DNA]</scope>
    <source>
        <strain evidence="3 4">ALS 81</strain>
    </source>
</reference>
<dbReference type="InterPro" id="IPR011856">
    <property type="entry name" value="tRNA_endonuc-like_dom_sf"/>
</dbReference>
<keyword evidence="4" id="KW-1185">Reference proteome</keyword>
<comment type="caution">
    <text evidence="3">The sequence shown here is derived from an EMBL/GenBank/DDBJ whole genome shotgun (WGS) entry which is preliminary data.</text>
</comment>
<dbReference type="InterPro" id="IPR011335">
    <property type="entry name" value="Restrct_endonuc-II-like"/>
</dbReference>
<name>A0A420E987_9ALTE</name>
<dbReference type="PANTHER" id="PTHR34039">
    <property type="entry name" value="UPF0102 PROTEIN YRAN"/>
    <property type="match status" value="1"/>
</dbReference>
<dbReference type="HAMAP" id="MF_00048">
    <property type="entry name" value="UPF0102"/>
    <property type="match status" value="1"/>
</dbReference>
<evidence type="ECO:0000313" key="3">
    <source>
        <dbReference type="EMBL" id="RKF15898.1"/>
    </source>
</evidence>
<organism evidence="3 4">
    <name type="scientific">Alginatibacterium sediminis</name>
    <dbReference type="NCBI Taxonomy" id="2164068"/>
    <lineage>
        <taxon>Bacteria</taxon>
        <taxon>Pseudomonadati</taxon>
        <taxon>Pseudomonadota</taxon>
        <taxon>Gammaproteobacteria</taxon>
        <taxon>Alteromonadales</taxon>
        <taxon>Alteromonadaceae</taxon>
        <taxon>Alginatibacterium</taxon>
    </lineage>
</organism>
<dbReference type="Gene3D" id="3.40.1350.10">
    <property type="match status" value="1"/>
</dbReference>